<dbReference type="eggNOG" id="ENOG5030VK4">
    <property type="taxonomic scope" value="Bacteria"/>
</dbReference>
<dbReference type="EMBL" id="APML01000034">
    <property type="protein sequence ID" value="ENH96662.1"/>
    <property type="molecule type" value="Genomic_DNA"/>
</dbReference>
<dbReference type="Pfam" id="PF10027">
    <property type="entry name" value="DUF2269"/>
    <property type="match status" value="1"/>
</dbReference>
<proteinExistence type="predicted"/>
<comment type="caution">
    <text evidence="2">The sequence shown here is derived from an EMBL/GenBank/DDBJ whole genome shotgun (WGS) entry which is preliminary data.</text>
</comment>
<organism evidence="2 3">
    <name type="scientific">Gracilibacillus halophilus YIM-C55.5</name>
    <dbReference type="NCBI Taxonomy" id="1308866"/>
    <lineage>
        <taxon>Bacteria</taxon>
        <taxon>Bacillati</taxon>
        <taxon>Bacillota</taxon>
        <taxon>Bacilli</taxon>
        <taxon>Bacillales</taxon>
        <taxon>Bacillaceae</taxon>
        <taxon>Gracilibacillus</taxon>
    </lineage>
</organism>
<evidence type="ECO:0000313" key="2">
    <source>
        <dbReference type="EMBL" id="ENH96662.1"/>
    </source>
</evidence>
<dbReference type="AlphaFoldDB" id="N4WKI1"/>
<feature type="transmembrane region" description="Helical" evidence="1">
    <location>
        <begin position="124"/>
        <end position="143"/>
    </location>
</feature>
<evidence type="ECO:0000313" key="3">
    <source>
        <dbReference type="Proteomes" id="UP000012283"/>
    </source>
</evidence>
<dbReference type="InterPro" id="IPR018729">
    <property type="entry name" value="DUF2269_transmembrane"/>
</dbReference>
<gene>
    <name evidence="2" type="ORF">J416_09814</name>
</gene>
<sequence length="147" mass="16653">MYETLVIVHIFSAIIGVGPGFILTTIVKSAQTINEIQFAFFLKRKVHNIVISGGSFMLLTGIAMGILKPRLFQEGWYLLSLVLYSISFLMGPTVLKQYTKPIKELLAQQPEEIPTVYHEYIKKLLIAEYIVNTLLIIIILLMITKPL</sequence>
<dbReference type="Proteomes" id="UP000012283">
    <property type="component" value="Unassembled WGS sequence"/>
</dbReference>
<feature type="transmembrane region" description="Helical" evidence="1">
    <location>
        <begin position="6"/>
        <end position="27"/>
    </location>
</feature>
<dbReference type="PATRIC" id="fig|1308866.3.peg.1991"/>
<keyword evidence="1" id="KW-0472">Membrane</keyword>
<evidence type="ECO:0000256" key="1">
    <source>
        <dbReference type="SAM" id="Phobius"/>
    </source>
</evidence>
<evidence type="ECO:0008006" key="4">
    <source>
        <dbReference type="Google" id="ProtNLM"/>
    </source>
</evidence>
<feature type="transmembrane region" description="Helical" evidence="1">
    <location>
        <begin position="75"/>
        <end position="95"/>
    </location>
</feature>
<protein>
    <recommendedName>
        <fullName evidence="4">Integral membrane protein</fullName>
    </recommendedName>
</protein>
<feature type="transmembrane region" description="Helical" evidence="1">
    <location>
        <begin position="48"/>
        <end position="69"/>
    </location>
</feature>
<reference evidence="2 3" key="1">
    <citation type="submission" date="2013-03" db="EMBL/GenBank/DDBJ databases">
        <title>Draft genome sequence of Gracibacillus halophilus YIM-C55.5, a moderately halophilic and thermophilic organism from the Xiaochaidamu salt lake.</title>
        <authorList>
            <person name="Sugumar T."/>
            <person name="Polireddy D.R."/>
            <person name="Antony A."/>
            <person name="Madhava Y.R."/>
            <person name="Sivakumar N."/>
        </authorList>
    </citation>
    <scope>NUCLEOTIDE SEQUENCE [LARGE SCALE GENOMIC DNA]</scope>
    <source>
        <strain evidence="2 3">YIM-C55.5</strain>
    </source>
</reference>
<name>N4WKI1_9BACI</name>
<keyword evidence="1" id="KW-0812">Transmembrane</keyword>
<dbReference type="RefSeq" id="WP_003469233.1">
    <property type="nucleotide sequence ID" value="NZ_APML01000034.1"/>
</dbReference>
<keyword evidence="3" id="KW-1185">Reference proteome</keyword>
<accession>N4WKI1</accession>
<keyword evidence="1" id="KW-1133">Transmembrane helix</keyword>